<accession>A0A2T8F6F2</accession>
<dbReference type="InterPro" id="IPR007627">
    <property type="entry name" value="RNA_pol_sigma70_r2"/>
</dbReference>
<dbReference type="InterPro" id="IPR036388">
    <property type="entry name" value="WH-like_DNA-bd_sf"/>
</dbReference>
<keyword evidence="3" id="KW-0731">Sigma factor</keyword>
<sequence>MVAGGTAPAAALTEQVPGPVGPTQPADEPDTVAALAARDREREDALAELFHTHHVGLVRLASLLGAEADAEDVVAEGFYELHRRWGRLRSRDAALPYLRAVIVNLVRMRTRHLMVTRRHVEVGPLDVGSAESEVLVKDDQRAVVRALAKLPDRQREALVLRYWGNLREAEIAEAMGISTGAVKSHVSRGMASLTKELGADT</sequence>
<dbReference type="GO" id="GO:0003677">
    <property type="term" value="F:DNA binding"/>
    <property type="evidence" value="ECO:0007669"/>
    <property type="project" value="UniProtKB-KW"/>
</dbReference>
<evidence type="ECO:0000313" key="10">
    <source>
        <dbReference type="Proteomes" id="UP000246018"/>
    </source>
</evidence>
<evidence type="ECO:0000256" key="6">
    <source>
        <dbReference type="SAM" id="MobiDB-lite"/>
    </source>
</evidence>
<comment type="similarity">
    <text evidence="1">Belongs to the sigma-70 factor family. ECF subfamily.</text>
</comment>
<dbReference type="Gene3D" id="1.10.10.10">
    <property type="entry name" value="Winged helix-like DNA-binding domain superfamily/Winged helix DNA-binding domain"/>
    <property type="match status" value="1"/>
</dbReference>
<dbReference type="InterPro" id="IPR014284">
    <property type="entry name" value="RNA_pol_sigma-70_dom"/>
</dbReference>
<dbReference type="PANTHER" id="PTHR43133">
    <property type="entry name" value="RNA POLYMERASE ECF-TYPE SIGMA FACTO"/>
    <property type="match status" value="1"/>
</dbReference>
<dbReference type="Pfam" id="PF04542">
    <property type="entry name" value="Sigma70_r2"/>
    <property type="match status" value="1"/>
</dbReference>
<dbReference type="InterPro" id="IPR039425">
    <property type="entry name" value="RNA_pol_sigma-70-like"/>
</dbReference>
<dbReference type="GO" id="GO:0006352">
    <property type="term" value="P:DNA-templated transcription initiation"/>
    <property type="evidence" value="ECO:0007669"/>
    <property type="project" value="InterPro"/>
</dbReference>
<evidence type="ECO:0000259" key="7">
    <source>
        <dbReference type="Pfam" id="PF04542"/>
    </source>
</evidence>
<evidence type="ECO:0000259" key="8">
    <source>
        <dbReference type="Pfam" id="PF08281"/>
    </source>
</evidence>
<proteinExistence type="inferred from homology"/>
<dbReference type="NCBIfam" id="TIGR02937">
    <property type="entry name" value="sigma70-ECF"/>
    <property type="match status" value="1"/>
</dbReference>
<keyword evidence="2" id="KW-0805">Transcription regulation</keyword>
<keyword evidence="5" id="KW-0804">Transcription</keyword>
<evidence type="ECO:0000256" key="5">
    <source>
        <dbReference type="ARBA" id="ARBA00023163"/>
    </source>
</evidence>
<dbReference type="Proteomes" id="UP000246018">
    <property type="component" value="Unassembled WGS sequence"/>
</dbReference>
<dbReference type="GO" id="GO:0016987">
    <property type="term" value="F:sigma factor activity"/>
    <property type="evidence" value="ECO:0007669"/>
    <property type="project" value="UniProtKB-KW"/>
</dbReference>
<keyword evidence="10" id="KW-1185">Reference proteome</keyword>
<dbReference type="SUPFAM" id="SSF88946">
    <property type="entry name" value="Sigma2 domain of RNA polymerase sigma factors"/>
    <property type="match status" value="1"/>
</dbReference>
<dbReference type="InterPro" id="IPR013249">
    <property type="entry name" value="RNA_pol_sigma70_r4_t2"/>
</dbReference>
<dbReference type="Pfam" id="PF08281">
    <property type="entry name" value="Sigma70_r4_2"/>
    <property type="match status" value="1"/>
</dbReference>
<dbReference type="Gene3D" id="1.10.1740.10">
    <property type="match status" value="1"/>
</dbReference>
<organism evidence="9 10">
    <name type="scientific">Nocardioides gansuensis</name>
    <dbReference type="NCBI Taxonomy" id="2138300"/>
    <lineage>
        <taxon>Bacteria</taxon>
        <taxon>Bacillati</taxon>
        <taxon>Actinomycetota</taxon>
        <taxon>Actinomycetes</taxon>
        <taxon>Propionibacteriales</taxon>
        <taxon>Nocardioidaceae</taxon>
        <taxon>Nocardioides</taxon>
    </lineage>
</organism>
<dbReference type="AlphaFoldDB" id="A0A2T8F6F2"/>
<dbReference type="CDD" id="cd06171">
    <property type="entry name" value="Sigma70_r4"/>
    <property type="match status" value="1"/>
</dbReference>
<dbReference type="SUPFAM" id="SSF88659">
    <property type="entry name" value="Sigma3 and sigma4 domains of RNA polymerase sigma factors"/>
    <property type="match status" value="1"/>
</dbReference>
<evidence type="ECO:0000256" key="2">
    <source>
        <dbReference type="ARBA" id="ARBA00023015"/>
    </source>
</evidence>
<protein>
    <submittedName>
        <fullName evidence="9">E family RNA polymerase sigma-70 factor</fullName>
    </submittedName>
</protein>
<dbReference type="PANTHER" id="PTHR43133:SF50">
    <property type="entry name" value="ECF RNA POLYMERASE SIGMA FACTOR SIGM"/>
    <property type="match status" value="1"/>
</dbReference>
<feature type="region of interest" description="Disordered" evidence="6">
    <location>
        <begin position="1"/>
        <end position="28"/>
    </location>
</feature>
<evidence type="ECO:0000256" key="1">
    <source>
        <dbReference type="ARBA" id="ARBA00010641"/>
    </source>
</evidence>
<evidence type="ECO:0000256" key="4">
    <source>
        <dbReference type="ARBA" id="ARBA00023125"/>
    </source>
</evidence>
<reference evidence="9 10" key="1">
    <citation type="submission" date="2018-04" db="EMBL/GenBank/DDBJ databases">
        <title>Genome of Nocardioides gansuensis WSJ-1.</title>
        <authorList>
            <person name="Wu S."/>
            <person name="Wang G."/>
        </authorList>
    </citation>
    <scope>NUCLEOTIDE SEQUENCE [LARGE SCALE GENOMIC DNA]</scope>
    <source>
        <strain evidence="9 10">WSJ-1</strain>
    </source>
</reference>
<evidence type="ECO:0000313" key="9">
    <source>
        <dbReference type="EMBL" id="PVG81283.1"/>
    </source>
</evidence>
<name>A0A2T8F6F2_9ACTN</name>
<evidence type="ECO:0000256" key="3">
    <source>
        <dbReference type="ARBA" id="ARBA00023082"/>
    </source>
</evidence>
<dbReference type="InterPro" id="IPR013324">
    <property type="entry name" value="RNA_pol_sigma_r3/r4-like"/>
</dbReference>
<feature type="domain" description="RNA polymerase sigma factor 70 region 4 type 2" evidence="8">
    <location>
        <begin position="141"/>
        <end position="193"/>
    </location>
</feature>
<comment type="caution">
    <text evidence="9">The sequence shown here is derived from an EMBL/GenBank/DDBJ whole genome shotgun (WGS) entry which is preliminary data.</text>
</comment>
<gene>
    <name evidence="9" type="ORF">DDE18_19295</name>
</gene>
<dbReference type="OrthoDB" id="2046835at2"/>
<dbReference type="EMBL" id="QDGZ01000009">
    <property type="protein sequence ID" value="PVG81283.1"/>
    <property type="molecule type" value="Genomic_DNA"/>
</dbReference>
<dbReference type="InterPro" id="IPR013325">
    <property type="entry name" value="RNA_pol_sigma_r2"/>
</dbReference>
<feature type="domain" description="RNA polymerase sigma-70 region 2" evidence="7">
    <location>
        <begin position="49"/>
        <end position="111"/>
    </location>
</feature>
<keyword evidence="4" id="KW-0238">DNA-binding</keyword>